<name>A0A4Q7YMV8_9GAMM</name>
<reference evidence="2 3" key="1">
    <citation type="submission" date="2019-02" db="EMBL/GenBank/DDBJ databases">
        <title>Genomic Encyclopedia of Type Strains, Phase IV (KMG-IV): sequencing the most valuable type-strain genomes for metagenomic binning, comparative biology and taxonomic classification.</title>
        <authorList>
            <person name="Goeker M."/>
        </authorList>
    </citation>
    <scope>NUCLEOTIDE SEQUENCE [LARGE SCALE GENOMIC DNA]</scope>
    <source>
        <strain evidence="2 3">DSM 105135</strain>
    </source>
</reference>
<dbReference type="OrthoDB" id="6080853at2"/>
<evidence type="ECO:0000256" key="1">
    <source>
        <dbReference type="SAM" id="MobiDB-lite"/>
    </source>
</evidence>
<dbReference type="EMBL" id="SHKX01000014">
    <property type="protein sequence ID" value="RZU38163.1"/>
    <property type="molecule type" value="Genomic_DNA"/>
</dbReference>
<dbReference type="Proteomes" id="UP000292423">
    <property type="component" value="Unassembled WGS sequence"/>
</dbReference>
<evidence type="ECO:0000313" key="2">
    <source>
        <dbReference type="EMBL" id="RZU38163.1"/>
    </source>
</evidence>
<gene>
    <name evidence="2" type="ORF">EV700_2741</name>
</gene>
<feature type="region of interest" description="Disordered" evidence="1">
    <location>
        <begin position="33"/>
        <end position="80"/>
    </location>
</feature>
<organism evidence="2 3">
    <name type="scientific">Fluviicoccus keumensis</name>
    <dbReference type="NCBI Taxonomy" id="1435465"/>
    <lineage>
        <taxon>Bacteria</taxon>
        <taxon>Pseudomonadati</taxon>
        <taxon>Pseudomonadota</taxon>
        <taxon>Gammaproteobacteria</taxon>
        <taxon>Moraxellales</taxon>
        <taxon>Moraxellaceae</taxon>
        <taxon>Fluviicoccus</taxon>
    </lineage>
</organism>
<protein>
    <recommendedName>
        <fullName evidence="4">Lipase chaperone</fullName>
    </recommendedName>
</protein>
<comment type="caution">
    <text evidence="2">The sequence shown here is derived from an EMBL/GenBank/DDBJ whole genome shotgun (WGS) entry which is preliminary data.</text>
</comment>
<sequence>MKKPVIIFVVAVAILAGAAIVLGMWMGNDKPGQTLFSPANGPASHEPGTMLSGEQRPQNLNAPPSADAPRGDSPLLPIEPSNVDAATSMRESFLHGDPNAPKIVHDTTPQEQATPEEIADPKLYAQFEARQNMRLYKGYVNAAETEIPKLQQDVAKAKALLQSDPAKAKQMGMTAEEIAKGEEKVRRIQAMRDQLLSDHPEISRQ</sequence>
<dbReference type="AlphaFoldDB" id="A0A4Q7YMV8"/>
<evidence type="ECO:0000313" key="3">
    <source>
        <dbReference type="Proteomes" id="UP000292423"/>
    </source>
</evidence>
<dbReference type="RefSeq" id="WP_130414761.1">
    <property type="nucleotide sequence ID" value="NZ_SHKX01000014.1"/>
</dbReference>
<accession>A0A4Q7YMV8</accession>
<proteinExistence type="predicted"/>
<keyword evidence="3" id="KW-1185">Reference proteome</keyword>
<evidence type="ECO:0008006" key="4">
    <source>
        <dbReference type="Google" id="ProtNLM"/>
    </source>
</evidence>